<dbReference type="EMBL" id="JAFCIX010000488">
    <property type="protein sequence ID" value="KAH6588880.1"/>
    <property type="molecule type" value="Genomic_DNA"/>
</dbReference>
<evidence type="ECO:0000256" key="3">
    <source>
        <dbReference type="ARBA" id="ARBA00022862"/>
    </source>
</evidence>
<dbReference type="PANTHER" id="PTHR10430">
    <property type="entry name" value="PEROXIREDOXIN"/>
    <property type="match status" value="1"/>
</dbReference>
<keyword evidence="5 6" id="KW-0676">Redox-active center</keyword>
<proteinExistence type="inferred from homology"/>
<sequence length="164" mass="17422">MPLAVGDKLPECTFMTSGNPQESGACAMPKPLTTTEVFAKKLVVLFAVPGAFTPTCHLQHLPGYVKHYSEFKAKGVDTVACLATNDVFVLDAWGKAENVGEKVMFLADGSGKFVASVDMALDLTAKGMGVRAQRFAMIVRDGVVEYVAVGELDVSGAEAILHKL</sequence>
<keyword evidence="4 6" id="KW-0560">Oxidoreductase</keyword>
<dbReference type="PANTHER" id="PTHR10430:SF16">
    <property type="entry name" value="PEROXIREDOXIN-5, MITOCHONDRIAL"/>
    <property type="match status" value="1"/>
</dbReference>
<dbReference type="InterPro" id="IPR036249">
    <property type="entry name" value="Thioredoxin-like_sf"/>
</dbReference>
<dbReference type="Proteomes" id="UP001648503">
    <property type="component" value="Unassembled WGS sequence"/>
</dbReference>
<name>A0ABQ8F1F7_9FUNG</name>
<dbReference type="Pfam" id="PF08534">
    <property type="entry name" value="Redoxin"/>
    <property type="match status" value="1"/>
</dbReference>
<dbReference type="InterPro" id="IPR037944">
    <property type="entry name" value="PRX5-like"/>
</dbReference>
<evidence type="ECO:0000256" key="2">
    <source>
        <dbReference type="ARBA" id="ARBA00022559"/>
    </source>
</evidence>
<comment type="similarity">
    <text evidence="1 6">Belongs to the peroxiredoxin family. Prx5 subfamily.</text>
</comment>
<evidence type="ECO:0000313" key="8">
    <source>
        <dbReference type="EMBL" id="KAH6588880.1"/>
    </source>
</evidence>
<keyword evidence="9" id="KW-1185">Reference proteome</keyword>
<comment type="caution">
    <text evidence="8">The sequence shown here is derived from an EMBL/GenBank/DDBJ whole genome shotgun (WGS) entry which is preliminary data.</text>
</comment>
<evidence type="ECO:0000256" key="4">
    <source>
        <dbReference type="ARBA" id="ARBA00023002"/>
    </source>
</evidence>
<dbReference type="Gene3D" id="3.40.30.10">
    <property type="entry name" value="Glutaredoxin"/>
    <property type="match status" value="1"/>
</dbReference>
<protein>
    <recommendedName>
        <fullName evidence="7">Thioredoxin domain-containing protein</fullName>
    </recommendedName>
</protein>
<evidence type="ECO:0000256" key="6">
    <source>
        <dbReference type="RuleBase" id="RU366011"/>
    </source>
</evidence>
<reference evidence="8 9" key="1">
    <citation type="submission" date="2021-02" db="EMBL/GenBank/DDBJ databases">
        <title>Variation within the Batrachochytrium salamandrivorans European outbreak.</title>
        <authorList>
            <person name="Kelly M."/>
            <person name="Pasmans F."/>
            <person name="Shea T.P."/>
            <person name="Munoz J.F."/>
            <person name="Carranza S."/>
            <person name="Cuomo C.A."/>
            <person name="Martel A."/>
        </authorList>
    </citation>
    <scope>NUCLEOTIDE SEQUENCE [LARGE SCALE GENOMIC DNA]</scope>
    <source>
        <strain evidence="8 9">AMFP18/2</strain>
    </source>
</reference>
<feature type="domain" description="Thioredoxin" evidence="7">
    <location>
        <begin position="3"/>
        <end position="164"/>
    </location>
</feature>
<dbReference type="InterPro" id="IPR013766">
    <property type="entry name" value="Thioredoxin_domain"/>
</dbReference>
<keyword evidence="2 6" id="KW-0575">Peroxidase</keyword>
<evidence type="ECO:0000256" key="5">
    <source>
        <dbReference type="ARBA" id="ARBA00023284"/>
    </source>
</evidence>
<evidence type="ECO:0000259" key="7">
    <source>
        <dbReference type="PROSITE" id="PS51352"/>
    </source>
</evidence>
<comment type="function">
    <text evidence="6">Thiol-specific peroxidase that catalyzes the reduction of hydrogen peroxide and organic hydroperoxides to water and alcohols, respectively. Plays a role in cell protection against oxidative stress by detoxifying peroxides.</text>
</comment>
<dbReference type="InterPro" id="IPR013740">
    <property type="entry name" value="Redoxin"/>
</dbReference>
<evidence type="ECO:0000313" key="9">
    <source>
        <dbReference type="Proteomes" id="UP001648503"/>
    </source>
</evidence>
<gene>
    <name evidence="8" type="ORF">BASA50_010414</name>
</gene>
<evidence type="ECO:0000256" key="1">
    <source>
        <dbReference type="ARBA" id="ARBA00010505"/>
    </source>
</evidence>
<dbReference type="CDD" id="cd03013">
    <property type="entry name" value="PRX5_like"/>
    <property type="match status" value="1"/>
</dbReference>
<organism evidence="8 9">
    <name type="scientific">Batrachochytrium salamandrivorans</name>
    <dbReference type="NCBI Taxonomy" id="1357716"/>
    <lineage>
        <taxon>Eukaryota</taxon>
        <taxon>Fungi</taxon>
        <taxon>Fungi incertae sedis</taxon>
        <taxon>Chytridiomycota</taxon>
        <taxon>Chytridiomycota incertae sedis</taxon>
        <taxon>Chytridiomycetes</taxon>
        <taxon>Rhizophydiales</taxon>
        <taxon>Rhizophydiales incertae sedis</taxon>
        <taxon>Batrachochytrium</taxon>
    </lineage>
</organism>
<keyword evidence="3 6" id="KW-0049">Antioxidant</keyword>
<dbReference type="SUPFAM" id="SSF52833">
    <property type="entry name" value="Thioredoxin-like"/>
    <property type="match status" value="1"/>
</dbReference>
<accession>A0ABQ8F1F7</accession>
<dbReference type="PROSITE" id="PS51352">
    <property type="entry name" value="THIOREDOXIN_2"/>
    <property type="match status" value="1"/>
</dbReference>